<organism evidence="1 2">
    <name type="scientific">Pseudocercospora fijiensis (strain CIRAD86)</name>
    <name type="common">Black leaf streak disease fungus</name>
    <name type="synonym">Mycosphaerella fijiensis</name>
    <dbReference type="NCBI Taxonomy" id="383855"/>
    <lineage>
        <taxon>Eukaryota</taxon>
        <taxon>Fungi</taxon>
        <taxon>Dikarya</taxon>
        <taxon>Ascomycota</taxon>
        <taxon>Pezizomycotina</taxon>
        <taxon>Dothideomycetes</taxon>
        <taxon>Dothideomycetidae</taxon>
        <taxon>Mycosphaerellales</taxon>
        <taxon>Mycosphaerellaceae</taxon>
        <taxon>Pseudocercospora</taxon>
    </lineage>
</organism>
<dbReference type="HOGENOM" id="CLU_2237776_0_0_1"/>
<protein>
    <submittedName>
        <fullName evidence="1">Uncharacterized protein</fullName>
    </submittedName>
</protein>
<dbReference type="Proteomes" id="UP000016932">
    <property type="component" value="Unassembled WGS sequence"/>
</dbReference>
<dbReference type="AlphaFoldDB" id="M3AS93"/>
<accession>M3AS93</accession>
<name>M3AS93_PSEFD</name>
<dbReference type="EMBL" id="KB446561">
    <property type="protein sequence ID" value="EME80023.1"/>
    <property type="molecule type" value="Genomic_DNA"/>
</dbReference>
<dbReference type="KEGG" id="pfj:MYCFIDRAFT_204422"/>
<gene>
    <name evidence="1" type="ORF">MYCFIDRAFT_204422</name>
</gene>
<reference evidence="1 2" key="1">
    <citation type="journal article" date="2012" name="PLoS Pathog.">
        <title>Diverse lifestyles and strategies of plant pathogenesis encoded in the genomes of eighteen Dothideomycetes fungi.</title>
        <authorList>
            <person name="Ohm R.A."/>
            <person name="Feau N."/>
            <person name="Henrissat B."/>
            <person name="Schoch C.L."/>
            <person name="Horwitz B.A."/>
            <person name="Barry K.W."/>
            <person name="Condon B.J."/>
            <person name="Copeland A.C."/>
            <person name="Dhillon B."/>
            <person name="Glaser F."/>
            <person name="Hesse C.N."/>
            <person name="Kosti I."/>
            <person name="LaButti K."/>
            <person name="Lindquist E.A."/>
            <person name="Lucas S."/>
            <person name="Salamov A.A."/>
            <person name="Bradshaw R.E."/>
            <person name="Ciuffetti L."/>
            <person name="Hamelin R.C."/>
            <person name="Kema G.H.J."/>
            <person name="Lawrence C."/>
            <person name="Scott J.A."/>
            <person name="Spatafora J.W."/>
            <person name="Turgeon B.G."/>
            <person name="de Wit P.J.G.M."/>
            <person name="Zhong S."/>
            <person name="Goodwin S.B."/>
            <person name="Grigoriev I.V."/>
        </authorList>
    </citation>
    <scope>NUCLEOTIDE SEQUENCE [LARGE SCALE GENOMIC DNA]</scope>
    <source>
        <strain evidence="1 2">CIRAD86</strain>
    </source>
</reference>
<dbReference type="RefSeq" id="XP_007929097.1">
    <property type="nucleotide sequence ID" value="XM_007930906.1"/>
</dbReference>
<evidence type="ECO:0000313" key="2">
    <source>
        <dbReference type="Proteomes" id="UP000016932"/>
    </source>
</evidence>
<dbReference type="VEuPathDB" id="FungiDB:MYCFIDRAFT_204422"/>
<keyword evidence="2" id="KW-1185">Reference proteome</keyword>
<sequence>MRTLHDQVPANGQEVEAGLQGFLPALKKVIKEEFEGKLGVQVLYMQREWDRFVTMVMGDFNHYFSVKEDGVEDFDREAGANLAENAEYAIKKLKEAGRCLDRTGQ</sequence>
<proteinExistence type="predicted"/>
<dbReference type="GeneID" id="19336274"/>
<evidence type="ECO:0000313" key="1">
    <source>
        <dbReference type="EMBL" id="EME80023.1"/>
    </source>
</evidence>